<evidence type="ECO:0000313" key="4">
    <source>
        <dbReference type="Proteomes" id="UP000424527"/>
    </source>
</evidence>
<protein>
    <recommendedName>
        <fullName evidence="2">C2H2-type domain-containing protein</fullName>
    </recommendedName>
</protein>
<gene>
    <name evidence="3" type="ORF">D5F01_LYC21656</name>
</gene>
<feature type="domain" description="C2H2-type" evidence="2">
    <location>
        <begin position="210"/>
        <end position="238"/>
    </location>
</feature>
<dbReference type="AlphaFoldDB" id="A0A6G0HPE1"/>
<dbReference type="Gene3D" id="3.30.160.60">
    <property type="entry name" value="Classic Zinc Finger"/>
    <property type="match status" value="1"/>
</dbReference>
<comment type="caution">
    <text evidence="3">The sequence shown here is derived from an EMBL/GenBank/DDBJ whole genome shotgun (WGS) entry which is preliminary data.</text>
</comment>
<sequence>MAGTQLLRLQVNERLAAAAEEIFGLVEKTIAEYQDEVVRSRTEIIQLRKQLEQLTVLKPEAMLFRADIQLVSEEILPSQQPDQLPTVVKTEPLDSQQVHVKVVTVPPLCPSDTKPVSEDLHLLFQECDIKAKQFQEYPQVKEEQMDQCISPDVEADTSNNAAVTVGVNESIDDKQNESNGSSMLCCDSKDDQSQSVEVFVGLEQPPRDEKSCRFCGKRFKRDSFLIKHVETAHKGEKAFKCLKCNKVFDRRLLTYSDWTPEQKTDINMDQSGRALNHNSTFIACKFGTLFLGRWLQQVAHSESQ</sequence>
<evidence type="ECO:0000313" key="3">
    <source>
        <dbReference type="EMBL" id="KAE8281074.1"/>
    </source>
</evidence>
<dbReference type="PROSITE" id="PS50157">
    <property type="entry name" value="ZINC_FINGER_C2H2_2"/>
    <property type="match status" value="1"/>
</dbReference>
<reference evidence="3 4" key="1">
    <citation type="submission" date="2019-07" db="EMBL/GenBank/DDBJ databases">
        <title>Chromosome genome assembly for large yellow croaker.</title>
        <authorList>
            <person name="Xiao S."/>
        </authorList>
    </citation>
    <scope>NUCLEOTIDE SEQUENCE [LARGE SCALE GENOMIC DNA]</scope>
    <source>
        <strain evidence="3">JMULYC20181020</strain>
        <tissue evidence="3">Muscle</tissue>
    </source>
</reference>
<dbReference type="GO" id="GO:0008270">
    <property type="term" value="F:zinc ion binding"/>
    <property type="evidence" value="ECO:0007669"/>
    <property type="project" value="UniProtKB-KW"/>
</dbReference>
<dbReference type="InterPro" id="IPR036236">
    <property type="entry name" value="Znf_C2H2_sf"/>
</dbReference>
<dbReference type="EMBL" id="REGW02000021">
    <property type="protein sequence ID" value="KAE8281074.1"/>
    <property type="molecule type" value="Genomic_DNA"/>
</dbReference>
<dbReference type="PROSITE" id="PS00028">
    <property type="entry name" value="ZINC_FINGER_C2H2_1"/>
    <property type="match status" value="1"/>
</dbReference>
<proteinExistence type="predicted"/>
<evidence type="ECO:0000259" key="2">
    <source>
        <dbReference type="PROSITE" id="PS50157"/>
    </source>
</evidence>
<name>A0A6G0HPE1_LARCR</name>
<keyword evidence="1" id="KW-0863">Zinc-finger</keyword>
<keyword evidence="1" id="KW-0479">Metal-binding</keyword>
<organism evidence="3 4">
    <name type="scientific">Larimichthys crocea</name>
    <name type="common">Large yellow croaker</name>
    <name type="synonym">Pseudosciaena crocea</name>
    <dbReference type="NCBI Taxonomy" id="215358"/>
    <lineage>
        <taxon>Eukaryota</taxon>
        <taxon>Metazoa</taxon>
        <taxon>Chordata</taxon>
        <taxon>Craniata</taxon>
        <taxon>Vertebrata</taxon>
        <taxon>Euteleostomi</taxon>
        <taxon>Actinopterygii</taxon>
        <taxon>Neopterygii</taxon>
        <taxon>Teleostei</taxon>
        <taxon>Neoteleostei</taxon>
        <taxon>Acanthomorphata</taxon>
        <taxon>Eupercaria</taxon>
        <taxon>Sciaenidae</taxon>
        <taxon>Larimichthys</taxon>
    </lineage>
</organism>
<dbReference type="Proteomes" id="UP000424527">
    <property type="component" value="Unassembled WGS sequence"/>
</dbReference>
<keyword evidence="1" id="KW-0862">Zinc</keyword>
<evidence type="ECO:0000256" key="1">
    <source>
        <dbReference type="PROSITE-ProRule" id="PRU00042"/>
    </source>
</evidence>
<dbReference type="InterPro" id="IPR013087">
    <property type="entry name" value="Znf_C2H2_type"/>
</dbReference>
<dbReference type="SUPFAM" id="SSF57667">
    <property type="entry name" value="beta-beta-alpha zinc fingers"/>
    <property type="match status" value="1"/>
</dbReference>
<keyword evidence="4" id="KW-1185">Reference proteome</keyword>
<accession>A0A6G0HPE1</accession>